<protein>
    <submittedName>
        <fullName evidence="1">Uncharacterized protein</fullName>
    </submittedName>
</protein>
<gene>
    <name evidence="1" type="ORF">CCACVL1_28974</name>
</gene>
<proteinExistence type="predicted"/>
<sequence length="31" mass="3802">MADCFVIFMEGHTNGREKWKMKIKIKEMKRD</sequence>
<dbReference type="EMBL" id="AWWV01015367">
    <property type="protein sequence ID" value="OMO52944.1"/>
    <property type="molecule type" value="Genomic_DNA"/>
</dbReference>
<comment type="caution">
    <text evidence="1">The sequence shown here is derived from an EMBL/GenBank/DDBJ whole genome shotgun (WGS) entry which is preliminary data.</text>
</comment>
<organism evidence="1 2">
    <name type="scientific">Corchorus capsularis</name>
    <name type="common">Jute</name>
    <dbReference type="NCBI Taxonomy" id="210143"/>
    <lineage>
        <taxon>Eukaryota</taxon>
        <taxon>Viridiplantae</taxon>
        <taxon>Streptophyta</taxon>
        <taxon>Embryophyta</taxon>
        <taxon>Tracheophyta</taxon>
        <taxon>Spermatophyta</taxon>
        <taxon>Magnoliopsida</taxon>
        <taxon>eudicotyledons</taxon>
        <taxon>Gunneridae</taxon>
        <taxon>Pentapetalae</taxon>
        <taxon>rosids</taxon>
        <taxon>malvids</taxon>
        <taxon>Malvales</taxon>
        <taxon>Malvaceae</taxon>
        <taxon>Grewioideae</taxon>
        <taxon>Apeibeae</taxon>
        <taxon>Corchorus</taxon>
    </lineage>
</organism>
<evidence type="ECO:0000313" key="2">
    <source>
        <dbReference type="Proteomes" id="UP000188268"/>
    </source>
</evidence>
<dbReference type="Proteomes" id="UP000188268">
    <property type="component" value="Unassembled WGS sequence"/>
</dbReference>
<keyword evidence="2" id="KW-1185">Reference proteome</keyword>
<dbReference type="AlphaFoldDB" id="A0A1R3G4D9"/>
<accession>A0A1R3G4D9</accession>
<evidence type="ECO:0000313" key="1">
    <source>
        <dbReference type="EMBL" id="OMO52944.1"/>
    </source>
</evidence>
<reference evidence="1 2" key="1">
    <citation type="submission" date="2013-09" db="EMBL/GenBank/DDBJ databases">
        <title>Corchorus capsularis genome sequencing.</title>
        <authorList>
            <person name="Alam M."/>
            <person name="Haque M.S."/>
            <person name="Islam M.S."/>
            <person name="Emdad E.M."/>
            <person name="Islam M.M."/>
            <person name="Ahmed B."/>
            <person name="Halim A."/>
            <person name="Hossen Q.M.M."/>
            <person name="Hossain M.Z."/>
            <person name="Ahmed R."/>
            <person name="Khan M.M."/>
            <person name="Islam R."/>
            <person name="Rashid M.M."/>
            <person name="Khan S.A."/>
            <person name="Rahman M.S."/>
            <person name="Alam M."/>
        </authorList>
    </citation>
    <scope>NUCLEOTIDE SEQUENCE [LARGE SCALE GENOMIC DNA]</scope>
    <source>
        <strain evidence="2">cv. CVL-1</strain>
        <tissue evidence="1">Whole seedling</tissue>
    </source>
</reference>
<dbReference type="Gramene" id="OMO52944">
    <property type="protein sequence ID" value="OMO52944"/>
    <property type="gene ID" value="CCACVL1_28974"/>
</dbReference>
<name>A0A1R3G4D9_COCAP</name>